<feature type="transmembrane region" description="Helical" evidence="2">
    <location>
        <begin position="77"/>
        <end position="102"/>
    </location>
</feature>
<accession>A0A7S1KYA4</accession>
<proteinExistence type="predicted"/>
<feature type="transmembrane region" description="Helical" evidence="2">
    <location>
        <begin position="514"/>
        <end position="536"/>
    </location>
</feature>
<feature type="transmembrane region" description="Helical" evidence="2">
    <location>
        <begin position="625"/>
        <end position="641"/>
    </location>
</feature>
<dbReference type="AlphaFoldDB" id="A0A7S1KYA4"/>
<sequence>MTHWSRTMTLATAVPPTPPPPTLNNDPNDGFCSDTTWWFFFYVALGVGTWLVNIVVDRFAQARPTPGKVNYGRPWPVVHLLLSILVWNTLPAAFGFALFHFIVPHDRGTYLSDAARVTCTQLYGSVPYLGIFFALQGALILVVYQAKPYTETIARLLLPSNHIREMIESQSPAQKACYHAPTILMYGSASRGNVYLEVLKRALSQYDADPDLRSKCNPPRVMLADVAKTRSFVAVNADAMELPPGSVEVLDVGPIHVIPAMGVASGGVSPSDRSMMTSHNDNGDDDQFDSKQAIATRSFSDNGANAPAPLQLPVMSASVDEVLVTPFIRKMAPIGDFITDPATVRHHMQLAAAEIRRVLRPGGRVRIVDTLIEVLAAEADFVAEGFTVVQPTHSLHCNTGSVVIFKSPMYGCVLEAVPASAGDAERLERLEAEMAYGLNVRQSEVLRGVPSNAFREPASANLYDDAADGGVSDARLLAPASPTKPDEFAVYLGGKDGESRTVYQAGRGAGYRTLLLCQFIVFLVLLWLAAAVAHPLDVPARVPVGTRVATLPFSVAYNFPMMAYFSRMIAAAKPPTVSLGALVGGSLRSDMLTTLAALALSCVTYVPQLALQWGLASTSLSLDTRSYIAIAISVLIGIGFYKRGKQVGQMRALRSIDVSEERYKGLVAAA</sequence>
<name>A0A7S1KYA4_NEODS</name>
<evidence type="ECO:0000256" key="2">
    <source>
        <dbReference type="SAM" id="Phobius"/>
    </source>
</evidence>
<feature type="region of interest" description="Disordered" evidence="1">
    <location>
        <begin position="1"/>
        <end position="26"/>
    </location>
</feature>
<dbReference type="EMBL" id="HBGF01001387">
    <property type="protein sequence ID" value="CAD9089398.1"/>
    <property type="molecule type" value="Transcribed_RNA"/>
</dbReference>
<evidence type="ECO:0000256" key="1">
    <source>
        <dbReference type="SAM" id="MobiDB-lite"/>
    </source>
</evidence>
<organism evidence="3">
    <name type="scientific">Neobodo designis</name>
    <name type="common">Flagellated protozoan</name>
    <name type="synonym">Bodo designis</name>
    <dbReference type="NCBI Taxonomy" id="312471"/>
    <lineage>
        <taxon>Eukaryota</taxon>
        <taxon>Discoba</taxon>
        <taxon>Euglenozoa</taxon>
        <taxon>Kinetoplastea</taxon>
        <taxon>Metakinetoplastina</taxon>
        <taxon>Neobodonida</taxon>
        <taxon>Neobodo</taxon>
    </lineage>
</organism>
<feature type="transmembrane region" description="Helical" evidence="2">
    <location>
        <begin position="122"/>
        <end position="144"/>
    </location>
</feature>
<feature type="transmembrane region" description="Helical" evidence="2">
    <location>
        <begin position="37"/>
        <end position="56"/>
    </location>
</feature>
<keyword evidence="2" id="KW-1133">Transmembrane helix</keyword>
<keyword evidence="2" id="KW-0812">Transmembrane</keyword>
<reference evidence="3" key="1">
    <citation type="submission" date="2021-01" db="EMBL/GenBank/DDBJ databases">
        <authorList>
            <person name="Corre E."/>
            <person name="Pelletier E."/>
            <person name="Niang G."/>
            <person name="Scheremetjew M."/>
            <person name="Finn R."/>
            <person name="Kale V."/>
            <person name="Holt S."/>
            <person name="Cochrane G."/>
            <person name="Meng A."/>
            <person name="Brown T."/>
            <person name="Cohen L."/>
        </authorList>
    </citation>
    <scope>NUCLEOTIDE SEQUENCE</scope>
    <source>
        <strain evidence="3">CCAP 1951/1</strain>
    </source>
</reference>
<gene>
    <name evidence="3" type="ORF">NDES1114_LOCUS961</name>
</gene>
<protein>
    <submittedName>
        <fullName evidence="3">Uncharacterized protein</fullName>
    </submittedName>
</protein>
<keyword evidence="2" id="KW-0472">Membrane</keyword>
<evidence type="ECO:0000313" key="3">
    <source>
        <dbReference type="EMBL" id="CAD9089398.1"/>
    </source>
</evidence>
<feature type="transmembrane region" description="Helical" evidence="2">
    <location>
        <begin position="591"/>
        <end position="613"/>
    </location>
</feature>